<reference evidence="2 3" key="1">
    <citation type="submission" date="2020-08" db="EMBL/GenBank/DDBJ databases">
        <title>Acidobacteriota in marine sediments use diverse sulfur dissimilation pathways.</title>
        <authorList>
            <person name="Wasmund K."/>
        </authorList>
    </citation>
    <scope>NUCLEOTIDE SEQUENCE [LARGE SCALE GENOMIC DNA]</scope>
    <source>
        <strain evidence="2">MAG AM4</strain>
    </source>
</reference>
<protein>
    <submittedName>
        <fullName evidence="2">DUF362 domain-containing protein</fullName>
    </submittedName>
</protein>
<proteinExistence type="predicted"/>
<dbReference type="AlphaFoldDB" id="A0A8J7CCV7"/>
<dbReference type="Pfam" id="PF04015">
    <property type="entry name" value="DUF362"/>
    <property type="match status" value="1"/>
</dbReference>
<accession>A0A8J7CCV7</accession>
<sequence>MIRAGLARTAPTYEGVTAPFLPGEPYPELQRFLNGRVGPPNPVFAAVRDALRGLGLDEARFGTADWNPLSDLVKPGGAIVLKPNFIRHWNPMEGRGGTVQSVITHGAVVRAMADYAFLAAGPDGTVTVAEAPQMDCDYSRMAAINALQEIEASFREDTGRVLRIIDMRREEVTFKDGVIVERVSLPGDPAGYRAVDLGEHSFFTGSGLDPDRFRGADYDSGPTAEHHKNGRNAYLLSETVLSADLVVNLPKLKTHKKTGVTLALKNMVGINGDKNWLPHHSLGSVNDGGDEFPETKFIDRLRSRATEFARPLLAKGKGLSFFRAARRMESAVRGDAFIRSGNWYGNRTTWRMCCDLNRCLYYSDRDGLHLDAPEPVRPVLTLIDGILAGEGEGPLAPVDVPLGAVIASSDPVAADLVAVRLMGFDETRLAKLLAPMEDESGPRITAVRSPADVVVGLVSGNGATPRQCNLDDIVCERRFRPHAGWVGHVERDPEN</sequence>
<evidence type="ECO:0000259" key="1">
    <source>
        <dbReference type="Pfam" id="PF04015"/>
    </source>
</evidence>
<dbReference type="EMBL" id="JACXWD010000020">
    <property type="protein sequence ID" value="MBD3867992.1"/>
    <property type="molecule type" value="Genomic_DNA"/>
</dbReference>
<dbReference type="InterPro" id="IPR007160">
    <property type="entry name" value="DUF362"/>
</dbReference>
<name>A0A8J7CCV7_9BACT</name>
<dbReference type="Proteomes" id="UP000648239">
    <property type="component" value="Unassembled WGS sequence"/>
</dbReference>
<evidence type="ECO:0000313" key="2">
    <source>
        <dbReference type="EMBL" id="MBD3867992.1"/>
    </source>
</evidence>
<comment type="caution">
    <text evidence="2">The sequence shown here is derived from an EMBL/GenBank/DDBJ whole genome shotgun (WGS) entry which is preliminary data.</text>
</comment>
<feature type="domain" description="DUF362" evidence="1">
    <location>
        <begin position="197"/>
        <end position="420"/>
    </location>
</feature>
<evidence type="ECO:0000313" key="3">
    <source>
        <dbReference type="Proteomes" id="UP000648239"/>
    </source>
</evidence>
<organism evidence="2 3">
    <name type="scientific">Candidatus Polarisedimenticola svalbardensis</name>
    <dbReference type="NCBI Taxonomy" id="2886004"/>
    <lineage>
        <taxon>Bacteria</taxon>
        <taxon>Pseudomonadati</taxon>
        <taxon>Acidobacteriota</taxon>
        <taxon>Candidatus Polarisedimenticolia</taxon>
        <taxon>Candidatus Polarisedimenticolales</taxon>
        <taxon>Candidatus Polarisedimenticolaceae</taxon>
        <taxon>Candidatus Polarisedimenticola</taxon>
    </lineage>
</organism>
<gene>
    <name evidence="2" type="ORF">IFK94_07700</name>
</gene>